<proteinExistence type="predicted"/>
<evidence type="ECO:0000313" key="2">
    <source>
        <dbReference type="EMBL" id="MDN4524407.1"/>
    </source>
</evidence>
<comment type="caution">
    <text evidence="2">The sequence shown here is derived from an EMBL/GenBank/DDBJ whole genome shotgun (WGS) entry which is preliminary data.</text>
</comment>
<keyword evidence="2" id="KW-0378">Hydrolase</keyword>
<evidence type="ECO:0000313" key="3">
    <source>
        <dbReference type="Proteomes" id="UP001172721"/>
    </source>
</evidence>
<sequence length="401" mass="47686">MEYQFHNTFPEIIWFSKNEAVEKGYQKYKKFFFEDRSNNEFQIWEFKVQDGEYLLSIKDNGVFLHLHIPMKRMEGNESTRSAAIEYFFRKYRVKFFNDDNRLAICSYSYNRSSGTTKALVRDYQNVQELIERSGIQFNLKKFPIMSRLKPKKRSREFAAYEENFRDLIVYEYLFNSRTHRWLDEFVLGFNPAESRGYQSMSILHFIGIREKHKGIFSCFTIEKAINLLENQQNDFEILIACLLRCKLEIDGYSNEDTLGEQTVLNTERQRLVMARYGQSIFKKALLSKDSKCCLCEISDRRFLIASHIKPWSKSNHLERLDYANGLLLCPNHDALFDKGFITFDSEGQILISGSLNEKTRFLLNINENMKIEMAAKRRYYLEWHRENVFEKSFQSKGETYG</sequence>
<dbReference type="Proteomes" id="UP001172721">
    <property type="component" value="Unassembled WGS sequence"/>
</dbReference>
<protein>
    <submittedName>
        <fullName evidence="2">HNH endonuclease</fullName>
    </submittedName>
</protein>
<keyword evidence="2" id="KW-0540">Nuclease</keyword>
<gene>
    <name evidence="2" type="ORF">QYB97_07975</name>
</gene>
<keyword evidence="2" id="KW-0255">Endonuclease</keyword>
<dbReference type="RefSeq" id="WP_301165455.1">
    <property type="nucleotide sequence ID" value="NZ_JAUHTR010000003.1"/>
</dbReference>
<dbReference type="EMBL" id="JAUHTR010000003">
    <property type="protein sequence ID" value="MDN4524407.1"/>
    <property type="molecule type" value="Genomic_DNA"/>
</dbReference>
<name>A0ABT8HUF0_9BACL</name>
<accession>A0ABT8HUF0</accession>
<keyword evidence="3" id="KW-1185">Reference proteome</keyword>
<feature type="domain" description="HNH nuclease" evidence="1">
    <location>
        <begin position="292"/>
        <end position="344"/>
    </location>
</feature>
<organism evidence="2 3">
    <name type="scientific">Fictibacillus fluitans</name>
    <dbReference type="NCBI Taxonomy" id="3058422"/>
    <lineage>
        <taxon>Bacteria</taxon>
        <taxon>Bacillati</taxon>
        <taxon>Bacillota</taxon>
        <taxon>Bacilli</taxon>
        <taxon>Bacillales</taxon>
        <taxon>Fictibacillaceae</taxon>
        <taxon>Fictibacillus</taxon>
    </lineage>
</organism>
<dbReference type="InterPro" id="IPR003615">
    <property type="entry name" value="HNH_nuc"/>
</dbReference>
<dbReference type="GO" id="GO:0004519">
    <property type="term" value="F:endonuclease activity"/>
    <property type="evidence" value="ECO:0007669"/>
    <property type="project" value="UniProtKB-KW"/>
</dbReference>
<reference evidence="2" key="1">
    <citation type="submission" date="2023-07" db="EMBL/GenBank/DDBJ databases">
        <title>Fictibacillus sp. isolated from freshwater pond.</title>
        <authorList>
            <person name="Kirdat K."/>
            <person name="Bhat A."/>
            <person name="Mourya A."/>
            <person name="Yadav A."/>
        </authorList>
    </citation>
    <scope>NUCLEOTIDE SEQUENCE</scope>
    <source>
        <strain evidence="2">NE201</strain>
    </source>
</reference>
<dbReference type="Pfam" id="PF13391">
    <property type="entry name" value="HNH_2"/>
    <property type="match status" value="1"/>
</dbReference>
<evidence type="ECO:0000259" key="1">
    <source>
        <dbReference type="Pfam" id="PF13391"/>
    </source>
</evidence>